<dbReference type="EMBL" id="QZBJ01000020">
    <property type="protein sequence ID" value="THY75667.1"/>
    <property type="molecule type" value="Genomic_DNA"/>
</dbReference>
<gene>
    <name evidence="2" type="ORF">D6C94_03794</name>
</gene>
<feature type="compositionally biased region" description="Polar residues" evidence="1">
    <location>
        <begin position="340"/>
        <end position="351"/>
    </location>
</feature>
<feature type="compositionally biased region" description="Acidic residues" evidence="1">
    <location>
        <begin position="242"/>
        <end position="257"/>
    </location>
</feature>
<feature type="region of interest" description="Disordered" evidence="1">
    <location>
        <begin position="150"/>
        <end position="374"/>
    </location>
</feature>
<comment type="caution">
    <text evidence="2">The sequence shown here is derived from an EMBL/GenBank/DDBJ whole genome shotgun (WGS) entry which is preliminary data.</text>
</comment>
<evidence type="ECO:0000256" key="1">
    <source>
        <dbReference type="SAM" id="MobiDB-lite"/>
    </source>
</evidence>
<name>A0A4S9YY60_AURPU</name>
<protein>
    <submittedName>
        <fullName evidence="2">Uncharacterized protein</fullName>
    </submittedName>
</protein>
<feature type="compositionally biased region" description="Low complexity" evidence="1">
    <location>
        <begin position="229"/>
        <end position="241"/>
    </location>
</feature>
<dbReference type="AlphaFoldDB" id="A0A4S9YY60"/>
<feature type="region of interest" description="Disordered" evidence="1">
    <location>
        <begin position="11"/>
        <end position="89"/>
    </location>
</feature>
<feature type="compositionally biased region" description="Polar residues" evidence="1">
    <location>
        <begin position="25"/>
        <end position="47"/>
    </location>
</feature>
<accession>A0A4S9YY60</accession>
<evidence type="ECO:0000313" key="3">
    <source>
        <dbReference type="Proteomes" id="UP000305064"/>
    </source>
</evidence>
<feature type="compositionally biased region" description="Low complexity" evidence="1">
    <location>
        <begin position="258"/>
        <end position="271"/>
    </location>
</feature>
<dbReference type="Proteomes" id="UP000305064">
    <property type="component" value="Unassembled WGS sequence"/>
</dbReference>
<evidence type="ECO:0000313" key="2">
    <source>
        <dbReference type="EMBL" id="THY75667.1"/>
    </source>
</evidence>
<feature type="compositionally biased region" description="Polar residues" evidence="1">
    <location>
        <begin position="177"/>
        <end position="202"/>
    </location>
</feature>
<reference evidence="2 3" key="1">
    <citation type="submission" date="2018-10" db="EMBL/GenBank/DDBJ databases">
        <title>Fifty Aureobasidium pullulans genomes reveal a recombining polyextremotolerant generalist.</title>
        <authorList>
            <person name="Gostincar C."/>
            <person name="Turk M."/>
            <person name="Zajc J."/>
            <person name="Gunde-Cimerman N."/>
        </authorList>
    </citation>
    <scope>NUCLEOTIDE SEQUENCE [LARGE SCALE GENOMIC DNA]</scope>
    <source>
        <strain evidence="2 3">EXF-4256</strain>
    </source>
</reference>
<proteinExistence type="predicted"/>
<sequence>MSFLSGFYNRLSGTFARPNEGETGDITTSNLAQSDSANENDASSRTLSPEDDQGDVETPEKAPVTSRSRVPPTPSFAPPATPFAGQASPVVNQAAAEQLMREAESYATTPALRNAPTPFFGIFAPPQTPAARNLSPVRAQAAEQQLMREMLGDVPETPATVQTRARATPMTLYKTPAMSQSTPEEPSTEQSTHTDAFQTPSVMPSKRQRRNHSPIQEESEIVFADVEAVETQSQSSSTSSIDAEEEEEEEQEEEAAEQEAPSSSPSATSSPKAPIDMDLSSADENDTSTTSIESSDDSDKKRRMTTISTTTKTRRNQRSSRPNQRMTSKSYEDNRRTRVQKSTRPGVSRSVSGREELLNRARKRYHDRKADGLF</sequence>
<organism evidence="2 3">
    <name type="scientific">Aureobasidium pullulans</name>
    <name type="common">Black yeast</name>
    <name type="synonym">Pullularia pullulans</name>
    <dbReference type="NCBI Taxonomy" id="5580"/>
    <lineage>
        <taxon>Eukaryota</taxon>
        <taxon>Fungi</taxon>
        <taxon>Dikarya</taxon>
        <taxon>Ascomycota</taxon>
        <taxon>Pezizomycotina</taxon>
        <taxon>Dothideomycetes</taxon>
        <taxon>Dothideomycetidae</taxon>
        <taxon>Dothideales</taxon>
        <taxon>Saccotheciaceae</taxon>
        <taxon>Aureobasidium</taxon>
    </lineage>
</organism>
<feature type="compositionally biased region" description="Pro residues" evidence="1">
    <location>
        <begin position="71"/>
        <end position="81"/>
    </location>
</feature>